<sequence>MNAREPLVPVLLEKVYNLIQDKVAAEHQKVVTQLAKHLFSHISHDDLISRNESDLYGAVVSLWQHMKETPHQELSVRVFNPTLSRHGWQSTHTIVEILLPDSPFLVDSIKMTLSRLGLSSHVMLHGPAQINVNKQGKIEDINAGKTGTELLSVFHLEVDRLSNKAQMQELESELFSVLGDVQAVVNDWQPMSKALNDVVKQVKSLEKIKSIDNEHIQEAIDFLNWVGDHNFTFMGYKEYRLVDQKDDQLLEPTEEKGLGLLADPSRVRATKLSEFSESARNEANKPYILILTKGNRPSRIHRPAYNDYIGVKTFDKNGKVIGEHRFTGLYTSAVYNQSVERIPLVRNKVARILESSAYLNGSYAFKALHNILETIHAMSFFKQMKRSYCKRVSA</sequence>
<reference evidence="2 3" key="2">
    <citation type="submission" date="2015-01" db="EMBL/GenBank/DDBJ databases">
        <authorList>
            <consortium name="NBRP consortium"/>
            <person name="Sawabe T."/>
            <person name="Meirelles P."/>
            <person name="Feng G."/>
            <person name="Sayaka M."/>
            <person name="Hattori M."/>
            <person name="Ohkuma M."/>
        </authorList>
    </citation>
    <scope>NUCLEOTIDE SEQUENCE [LARGE SCALE GENOMIC DNA]</scope>
    <source>
        <strain evidence="2 3">JCM19232</strain>
    </source>
</reference>
<evidence type="ECO:0000313" key="3">
    <source>
        <dbReference type="Proteomes" id="UP000031670"/>
    </source>
</evidence>
<dbReference type="Proteomes" id="UP000031670">
    <property type="component" value="Unassembled WGS sequence"/>
</dbReference>
<dbReference type="InterPro" id="IPR007780">
    <property type="entry name" value="NAD_Glu_DH_bac"/>
</dbReference>
<proteinExistence type="predicted"/>
<accession>A0A0B8PCS2</accession>
<name>A0A0B8PCS2_9VIBR</name>
<feature type="domain" description="NAD-glutamate dehydrogenase N-terminal ACT1" evidence="1">
    <location>
        <begin position="35"/>
        <end position="174"/>
    </location>
</feature>
<gene>
    <name evidence="2" type="ORF">JCM19232_4347</name>
</gene>
<protein>
    <submittedName>
        <fullName evidence="2">NAD-specific glutamate dehydrogenase</fullName>
    </submittedName>
</protein>
<evidence type="ECO:0000313" key="2">
    <source>
        <dbReference type="EMBL" id="GAM64655.1"/>
    </source>
</evidence>
<evidence type="ECO:0000259" key="1">
    <source>
        <dbReference type="Pfam" id="PF21075"/>
    </source>
</evidence>
<dbReference type="PANTHER" id="PTHR43403:SF1">
    <property type="entry name" value="NAD-SPECIFIC GLUTAMATE DEHYDROGENASE"/>
    <property type="match status" value="1"/>
</dbReference>
<dbReference type="EMBL" id="BBSA01000014">
    <property type="protein sequence ID" value="GAM64655.1"/>
    <property type="molecule type" value="Genomic_DNA"/>
</dbReference>
<dbReference type="Pfam" id="PF21075">
    <property type="entry name" value="GDH_ACT1"/>
    <property type="match status" value="1"/>
</dbReference>
<dbReference type="AlphaFoldDB" id="A0A0B8PCS2"/>
<reference evidence="2 3" key="1">
    <citation type="submission" date="2015-01" db="EMBL/GenBank/DDBJ databases">
        <title>Vibrio sp. C5 JCM 19232 whole genome shotgun sequence.</title>
        <authorList>
            <person name="Sawabe T."/>
            <person name="Meirelles P."/>
            <person name="Feng G."/>
            <person name="Sayaka M."/>
            <person name="Hattori M."/>
            <person name="Ohkuma M."/>
        </authorList>
    </citation>
    <scope>NUCLEOTIDE SEQUENCE [LARGE SCALE GENOMIC DNA]</scope>
    <source>
        <strain evidence="2 3">JCM19232</strain>
    </source>
</reference>
<dbReference type="InterPro" id="IPR049059">
    <property type="entry name" value="NAD_Glu_DH_HM1"/>
</dbReference>
<dbReference type="GO" id="GO:0004352">
    <property type="term" value="F:glutamate dehydrogenase (NAD+) activity"/>
    <property type="evidence" value="ECO:0007669"/>
    <property type="project" value="InterPro"/>
</dbReference>
<dbReference type="Pfam" id="PF21073">
    <property type="entry name" value="GDH_HM1"/>
    <property type="match status" value="1"/>
</dbReference>
<dbReference type="InterPro" id="IPR024727">
    <property type="entry name" value="NAD_Glu_DH_N_ACT1"/>
</dbReference>
<dbReference type="GO" id="GO:0004069">
    <property type="term" value="F:L-aspartate:2-oxoglutarate aminotransferase activity"/>
    <property type="evidence" value="ECO:0007669"/>
    <property type="project" value="InterPro"/>
</dbReference>
<dbReference type="PANTHER" id="PTHR43403">
    <property type="entry name" value="NAD-SPECIFIC GLUTAMATE DEHYDROGENASE"/>
    <property type="match status" value="1"/>
</dbReference>
<comment type="caution">
    <text evidence="2">The sequence shown here is derived from an EMBL/GenBank/DDBJ whole genome shotgun (WGS) entry which is preliminary data.</text>
</comment>
<dbReference type="GO" id="GO:0006538">
    <property type="term" value="P:L-glutamate catabolic process"/>
    <property type="evidence" value="ECO:0007669"/>
    <property type="project" value="InterPro"/>
</dbReference>
<organism evidence="2 3">
    <name type="scientific">Vibrio ishigakensis</name>
    <dbReference type="NCBI Taxonomy" id="1481914"/>
    <lineage>
        <taxon>Bacteria</taxon>
        <taxon>Pseudomonadati</taxon>
        <taxon>Pseudomonadota</taxon>
        <taxon>Gammaproteobacteria</taxon>
        <taxon>Vibrionales</taxon>
        <taxon>Vibrionaceae</taxon>
        <taxon>Vibrio</taxon>
    </lineage>
</organism>